<dbReference type="InterPro" id="IPR013656">
    <property type="entry name" value="PAS_4"/>
</dbReference>
<evidence type="ECO:0000256" key="4">
    <source>
        <dbReference type="ARBA" id="ARBA00022723"/>
    </source>
</evidence>
<dbReference type="CDD" id="cd00130">
    <property type="entry name" value="PAS"/>
    <property type="match status" value="2"/>
</dbReference>
<evidence type="ECO:0000256" key="3">
    <source>
        <dbReference type="ARBA" id="ARBA00022679"/>
    </source>
</evidence>
<feature type="domain" description="PAS" evidence="16">
    <location>
        <begin position="294"/>
        <end position="338"/>
    </location>
</feature>
<evidence type="ECO:0000256" key="15">
    <source>
        <dbReference type="ARBA" id="ARBA00081350"/>
    </source>
</evidence>
<sequence length="837" mass="90267">MPAGSDPAFERFARLVRRQLRVPVALVTFVSADEQVFPGALGLSEPWQSTRRTPLSHSFCQHVVRSAEPLVVSDARLDPLVADNLAIPDLGVIAYAGIPLTDADGRVVGSLCAIDSRPREWSEDDLAVLVDLAGACSSEFQLRSAQRRAADAGALAEESSAETRRLLADQEIDRSRWALALQAGRVGTFDLDLATGELAVDDRLLELSGMTRAGFSGRPEDVYAHVHPDELPDVVARVQRAIRTGGAYDAEYRVVLPDGAERWVSAHGQVAGGEDGTSARLVGVVHDTTARRRSLELAVQTLESMAVGYLAMDGDGRVSYVNGEAERALGRPRVELVGGVVWELFPATLGTAFEAGYRRAAETGRPCTFDAWYPEPLNAWYEVRANPEHGGVALYFTDITERVRVQQRSDLLGEVSRELNSMLDPEQAVARLARLVVPALADWCVVTLVDDDQQAGSRRGLRDVGWWHADPALLPVVEAYARERIPALKDTSFVSRVLVTGRPATVPAEATERIQAVLLPGRAHDLLGELTPESFAILPLPGRDRTVGLLSLFNGGARAPISAAELQVAADIAGRAGLALDNARLYRQQRQLAEGLQRSLLTGPAVPDHVQIVVRYTPAAEAAQVGGDWYDAFVQPGGSTIVTIGDVLGHNTEAAAAMGQLRSMLRAIAVTTDARPAEVLTRVDEAMATLQTRTNATAVVLRLEQTAEQAQRGTSTVRWSNAGHLPPMVIAPDGTVLSLSAPRADLLLGVDDTAQRREREVALDPDAVLLLYTDGLVERRDSDLDAGLERLRDALADLAGLDLEELCDQLLARLLPDDVDDDVALIALRLRPHGPPA</sequence>
<dbReference type="GO" id="GO:0004722">
    <property type="term" value="F:protein serine/threonine phosphatase activity"/>
    <property type="evidence" value="ECO:0007669"/>
    <property type="project" value="UniProtKB-EC"/>
</dbReference>
<organism evidence="19 20">
    <name type="scientific">Modestobacter marinus</name>
    <dbReference type="NCBI Taxonomy" id="477641"/>
    <lineage>
        <taxon>Bacteria</taxon>
        <taxon>Bacillati</taxon>
        <taxon>Actinomycetota</taxon>
        <taxon>Actinomycetes</taxon>
        <taxon>Geodermatophilales</taxon>
        <taxon>Geodermatophilaceae</taxon>
        <taxon>Modestobacter</taxon>
    </lineage>
</organism>
<evidence type="ECO:0000256" key="1">
    <source>
        <dbReference type="ARBA" id="ARBA00013081"/>
    </source>
</evidence>
<reference evidence="19 20" key="3">
    <citation type="submission" date="2020-02" db="EMBL/GenBank/DDBJ databases">
        <title>Sequencing the genomes of 1000 actinobacteria strains.</title>
        <authorList>
            <person name="Klenk H.-P."/>
        </authorList>
    </citation>
    <scope>NUCLEOTIDE SEQUENCE [LARGE SCALE GENOMIC DNA]</scope>
    <source>
        <strain evidence="19 20">DSM 45201</strain>
    </source>
</reference>
<dbReference type="Gene3D" id="3.30.450.40">
    <property type="match status" value="2"/>
</dbReference>
<dbReference type="PANTHER" id="PTHR43156">
    <property type="entry name" value="STAGE II SPORULATION PROTEIN E-RELATED"/>
    <property type="match status" value="1"/>
</dbReference>
<dbReference type="SUPFAM" id="SSF55781">
    <property type="entry name" value="GAF domain-like"/>
    <property type="match status" value="2"/>
</dbReference>
<dbReference type="Pfam" id="PF08448">
    <property type="entry name" value="PAS_4"/>
    <property type="match status" value="1"/>
</dbReference>
<dbReference type="Pfam" id="PF01590">
    <property type="entry name" value="GAF"/>
    <property type="match status" value="2"/>
</dbReference>
<dbReference type="EMBL" id="BMMI01000002">
    <property type="protein sequence ID" value="GGL58597.1"/>
    <property type="molecule type" value="Genomic_DNA"/>
</dbReference>
<evidence type="ECO:0000313" key="21">
    <source>
        <dbReference type="Proteomes" id="UP000648663"/>
    </source>
</evidence>
<keyword evidence="4" id="KW-0479">Metal-binding</keyword>
<dbReference type="GO" id="GO:0016301">
    <property type="term" value="F:kinase activity"/>
    <property type="evidence" value="ECO:0007669"/>
    <property type="project" value="UniProtKB-KW"/>
</dbReference>
<dbReference type="Gene3D" id="3.30.450.20">
    <property type="entry name" value="PAS domain"/>
    <property type="match status" value="2"/>
</dbReference>
<evidence type="ECO:0000256" key="2">
    <source>
        <dbReference type="ARBA" id="ARBA00022553"/>
    </source>
</evidence>
<dbReference type="Proteomes" id="UP000552836">
    <property type="component" value="Unassembled WGS sequence"/>
</dbReference>
<evidence type="ECO:0000256" key="5">
    <source>
        <dbReference type="ARBA" id="ARBA00022741"/>
    </source>
</evidence>
<dbReference type="FunFam" id="3.60.40.10:FF:000005">
    <property type="entry name" value="Serine/threonine protein phosphatase"/>
    <property type="match status" value="1"/>
</dbReference>
<reference evidence="18" key="4">
    <citation type="submission" date="2024-05" db="EMBL/GenBank/DDBJ databases">
        <authorList>
            <person name="Sun Q."/>
            <person name="Zhou Y."/>
        </authorList>
    </citation>
    <scope>NUCLEOTIDE SEQUENCE</scope>
    <source>
        <strain evidence="18">CGMCC 4.5581</strain>
    </source>
</reference>
<keyword evidence="8" id="KW-0067">ATP-binding</keyword>
<dbReference type="Gene3D" id="2.10.70.100">
    <property type="match status" value="1"/>
</dbReference>
<dbReference type="Pfam" id="PF08447">
    <property type="entry name" value="PAS_3"/>
    <property type="match status" value="1"/>
</dbReference>
<accession>A0A846LMA9</accession>
<evidence type="ECO:0000313" key="19">
    <source>
        <dbReference type="EMBL" id="NIH68607.1"/>
    </source>
</evidence>
<keyword evidence="9" id="KW-0460">Magnesium</keyword>
<comment type="caution">
    <text evidence="19">The sequence shown here is derived from an EMBL/GenBank/DDBJ whole genome shotgun (WGS) entry which is preliminary data.</text>
</comment>
<evidence type="ECO:0000256" key="10">
    <source>
        <dbReference type="ARBA" id="ARBA00022912"/>
    </source>
</evidence>
<dbReference type="InterPro" id="IPR036457">
    <property type="entry name" value="PPM-type-like_dom_sf"/>
</dbReference>
<protein>
    <recommendedName>
        <fullName evidence="1">protein-serine/threonine phosphatase</fullName>
        <ecNumber evidence="1">3.1.3.16</ecNumber>
    </recommendedName>
    <alternativeName>
        <fullName evidence="15">Protein-serine/threonine phosphatase</fullName>
    </alternativeName>
    <alternativeName>
        <fullName evidence="14">Serine/threonine-protein kinase</fullName>
    </alternativeName>
</protein>
<dbReference type="InterPro" id="IPR001932">
    <property type="entry name" value="PPM-type_phosphatase-like_dom"/>
</dbReference>
<keyword evidence="7" id="KW-0378">Hydrolase</keyword>
<evidence type="ECO:0000256" key="8">
    <source>
        <dbReference type="ARBA" id="ARBA00022840"/>
    </source>
</evidence>
<dbReference type="InterPro" id="IPR000700">
    <property type="entry name" value="PAS-assoc_C"/>
</dbReference>
<dbReference type="EC" id="3.1.3.16" evidence="1"/>
<evidence type="ECO:0000256" key="6">
    <source>
        <dbReference type="ARBA" id="ARBA00022777"/>
    </source>
</evidence>
<evidence type="ECO:0000259" key="17">
    <source>
        <dbReference type="PROSITE" id="PS50113"/>
    </source>
</evidence>
<reference evidence="18" key="1">
    <citation type="journal article" date="2014" name="Int. J. Syst. Evol. Microbiol.">
        <title>Complete genome of a new Firmicutes species belonging to the dominant human colonic microbiota ('Ruminococcus bicirculans') reveals two chromosomes and a selective capacity to utilize plant glucans.</title>
        <authorList>
            <consortium name="NISC Comparative Sequencing Program"/>
            <person name="Wegmann U."/>
            <person name="Louis P."/>
            <person name="Goesmann A."/>
            <person name="Henrissat B."/>
            <person name="Duncan S.H."/>
            <person name="Flint H.J."/>
        </authorList>
    </citation>
    <scope>NUCLEOTIDE SEQUENCE</scope>
    <source>
        <strain evidence="18">CGMCC 4.5581</strain>
    </source>
</reference>
<evidence type="ECO:0000259" key="16">
    <source>
        <dbReference type="PROSITE" id="PS50112"/>
    </source>
</evidence>
<keyword evidence="3" id="KW-0808">Transferase</keyword>
<dbReference type="SMART" id="SM00091">
    <property type="entry name" value="PAS"/>
    <property type="match status" value="3"/>
</dbReference>
<keyword evidence="6" id="KW-0418">Kinase</keyword>
<dbReference type="InterPro" id="IPR001610">
    <property type="entry name" value="PAC"/>
</dbReference>
<feature type="domain" description="PAS" evidence="16">
    <location>
        <begin position="173"/>
        <end position="245"/>
    </location>
</feature>
<dbReference type="InterPro" id="IPR029016">
    <property type="entry name" value="GAF-like_dom_sf"/>
</dbReference>
<dbReference type="InterPro" id="IPR035965">
    <property type="entry name" value="PAS-like_dom_sf"/>
</dbReference>
<evidence type="ECO:0000256" key="9">
    <source>
        <dbReference type="ARBA" id="ARBA00022842"/>
    </source>
</evidence>
<dbReference type="EMBL" id="JAAMPA010000001">
    <property type="protein sequence ID" value="NIH68607.1"/>
    <property type="molecule type" value="Genomic_DNA"/>
</dbReference>
<keyword evidence="11" id="KW-0464">Manganese</keyword>
<proteinExistence type="predicted"/>
<keyword evidence="2" id="KW-0597">Phosphoprotein</keyword>
<dbReference type="AlphaFoldDB" id="A0A846LMA9"/>
<evidence type="ECO:0000256" key="13">
    <source>
        <dbReference type="ARBA" id="ARBA00056274"/>
    </source>
</evidence>
<dbReference type="PROSITE" id="PS50113">
    <property type="entry name" value="PAC"/>
    <property type="match status" value="1"/>
</dbReference>
<dbReference type="Pfam" id="PF07228">
    <property type="entry name" value="SpoIIE"/>
    <property type="match status" value="1"/>
</dbReference>
<dbReference type="PANTHER" id="PTHR43156:SF2">
    <property type="entry name" value="STAGE II SPORULATION PROTEIN E"/>
    <property type="match status" value="1"/>
</dbReference>
<name>A0A846LMA9_9ACTN</name>
<dbReference type="InterPro" id="IPR013655">
    <property type="entry name" value="PAS_fold_3"/>
</dbReference>
<keyword evidence="10" id="KW-0904">Protein phosphatase</keyword>
<dbReference type="SMART" id="SM00331">
    <property type="entry name" value="PP2C_SIG"/>
    <property type="match status" value="1"/>
</dbReference>
<feature type="domain" description="PAC" evidence="17">
    <location>
        <begin position="248"/>
        <end position="300"/>
    </location>
</feature>
<comment type="function">
    <text evidence="13">Primarily acts as an independent SigF regulator that is sensitive to the osmosensory signal, mediating the cross talk of PknD with the SigF regulon. Possesses both phosphatase and kinase activities. The kinase domain functions as a classic anti-sigma factor-like kinase to phosphorylate the anti-anti-sigma factor domain at the canonical regulatory site, and the phosphatase domain antagonizes this activity.</text>
</comment>
<dbReference type="Proteomes" id="UP000648663">
    <property type="component" value="Unassembled WGS sequence"/>
</dbReference>
<dbReference type="Gene3D" id="3.60.40.10">
    <property type="entry name" value="PPM-type phosphatase domain"/>
    <property type="match status" value="1"/>
</dbReference>
<dbReference type="PROSITE" id="PS50112">
    <property type="entry name" value="PAS"/>
    <property type="match status" value="2"/>
</dbReference>
<keyword evidence="5" id="KW-0547">Nucleotide-binding</keyword>
<evidence type="ECO:0000256" key="12">
    <source>
        <dbReference type="ARBA" id="ARBA00047761"/>
    </source>
</evidence>
<dbReference type="NCBIfam" id="TIGR00229">
    <property type="entry name" value="sensory_box"/>
    <property type="match status" value="2"/>
</dbReference>
<dbReference type="SUPFAM" id="SSF81606">
    <property type="entry name" value="PP2C-like"/>
    <property type="match status" value="1"/>
</dbReference>
<dbReference type="GO" id="GO:0005524">
    <property type="term" value="F:ATP binding"/>
    <property type="evidence" value="ECO:0007669"/>
    <property type="project" value="UniProtKB-KW"/>
</dbReference>
<comment type="catalytic activity">
    <reaction evidence="12">
        <text>O-phospho-L-seryl-[protein] + H2O = L-seryl-[protein] + phosphate</text>
        <dbReference type="Rhea" id="RHEA:20629"/>
        <dbReference type="Rhea" id="RHEA-COMP:9863"/>
        <dbReference type="Rhea" id="RHEA-COMP:11604"/>
        <dbReference type="ChEBI" id="CHEBI:15377"/>
        <dbReference type="ChEBI" id="CHEBI:29999"/>
        <dbReference type="ChEBI" id="CHEBI:43474"/>
        <dbReference type="ChEBI" id="CHEBI:83421"/>
        <dbReference type="EC" id="3.1.3.16"/>
    </reaction>
</comment>
<dbReference type="SUPFAM" id="SSF55785">
    <property type="entry name" value="PYP-like sensor domain (PAS domain)"/>
    <property type="match status" value="2"/>
</dbReference>
<dbReference type="RefSeq" id="WP_166755797.1">
    <property type="nucleotide sequence ID" value="NZ_BAABJU010000023.1"/>
</dbReference>
<dbReference type="GO" id="GO:0046872">
    <property type="term" value="F:metal ion binding"/>
    <property type="evidence" value="ECO:0007669"/>
    <property type="project" value="UniProtKB-KW"/>
</dbReference>
<dbReference type="SMART" id="SM00065">
    <property type="entry name" value="GAF"/>
    <property type="match status" value="2"/>
</dbReference>
<dbReference type="InterPro" id="IPR052016">
    <property type="entry name" value="Bact_Sigma-Reg"/>
</dbReference>
<evidence type="ECO:0000256" key="14">
    <source>
        <dbReference type="ARBA" id="ARBA00075117"/>
    </source>
</evidence>
<keyword evidence="21" id="KW-1185">Reference proteome</keyword>
<dbReference type="InterPro" id="IPR000014">
    <property type="entry name" value="PAS"/>
</dbReference>
<dbReference type="SMART" id="SM00086">
    <property type="entry name" value="PAC"/>
    <property type="match status" value="1"/>
</dbReference>
<evidence type="ECO:0000256" key="11">
    <source>
        <dbReference type="ARBA" id="ARBA00023211"/>
    </source>
</evidence>
<evidence type="ECO:0000313" key="18">
    <source>
        <dbReference type="EMBL" id="GGL58597.1"/>
    </source>
</evidence>
<gene>
    <name evidence="19" type="ORF">FB380_003053</name>
    <name evidence="18" type="ORF">GCM10011589_13290</name>
</gene>
<dbReference type="InterPro" id="IPR003018">
    <property type="entry name" value="GAF"/>
</dbReference>
<evidence type="ECO:0000313" key="20">
    <source>
        <dbReference type="Proteomes" id="UP000552836"/>
    </source>
</evidence>
<evidence type="ECO:0000256" key="7">
    <source>
        <dbReference type="ARBA" id="ARBA00022801"/>
    </source>
</evidence>
<reference evidence="21" key="2">
    <citation type="journal article" date="2019" name="Int. J. Syst. Evol. Microbiol.">
        <title>The Global Catalogue of Microorganisms (GCM) 10K type strain sequencing project: providing services to taxonomists for standard genome sequencing and annotation.</title>
        <authorList>
            <consortium name="The Broad Institute Genomics Platform"/>
            <consortium name="The Broad Institute Genome Sequencing Center for Infectious Disease"/>
            <person name="Wu L."/>
            <person name="Ma J."/>
        </authorList>
    </citation>
    <scope>NUCLEOTIDE SEQUENCE [LARGE SCALE GENOMIC DNA]</scope>
    <source>
        <strain evidence="21">CGMCC 4.5581</strain>
    </source>
</reference>